<dbReference type="Proteomes" id="UP000523000">
    <property type="component" value="Unassembled WGS sequence"/>
</dbReference>
<dbReference type="EMBL" id="JACHVS010000006">
    <property type="protein sequence ID" value="MBB2997681.1"/>
    <property type="molecule type" value="Genomic_DNA"/>
</dbReference>
<name>A0A839R0A3_9MICC</name>
<evidence type="ECO:0000313" key="1">
    <source>
        <dbReference type="EMBL" id="MBB2997681.1"/>
    </source>
</evidence>
<protein>
    <submittedName>
        <fullName evidence="1">Uncharacterized protein</fullName>
    </submittedName>
</protein>
<proteinExistence type="predicted"/>
<organism evidence="1 2">
    <name type="scientific">Paeniglutamicibacter cryotolerans</name>
    <dbReference type="NCBI Taxonomy" id="670079"/>
    <lineage>
        <taxon>Bacteria</taxon>
        <taxon>Bacillati</taxon>
        <taxon>Actinomycetota</taxon>
        <taxon>Actinomycetes</taxon>
        <taxon>Micrococcales</taxon>
        <taxon>Micrococcaceae</taxon>
        <taxon>Paeniglutamicibacter</taxon>
    </lineage>
</organism>
<dbReference type="AlphaFoldDB" id="A0A839R0A3"/>
<reference evidence="1 2" key="1">
    <citation type="submission" date="2020-08" db="EMBL/GenBank/DDBJ databases">
        <title>Sequencing the genomes of 1000 actinobacteria strains.</title>
        <authorList>
            <person name="Klenk H.-P."/>
        </authorList>
    </citation>
    <scope>NUCLEOTIDE SEQUENCE [LARGE SCALE GENOMIC DNA]</scope>
    <source>
        <strain evidence="1 2">DSM 22826</strain>
    </source>
</reference>
<sequence>MDKQKKRDPLVVGTFFLAVGRFALAAWEFIKDFMDQ</sequence>
<gene>
    <name evidence="1" type="ORF">E9229_003954</name>
</gene>
<comment type="caution">
    <text evidence="1">The sequence shown here is derived from an EMBL/GenBank/DDBJ whole genome shotgun (WGS) entry which is preliminary data.</text>
</comment>
<evidence type="ECO:0000313" key="2">
    <source>
        <dbReference type="Proteomes" id="UP000523000"/>
    </source>
</evidence>
<keyword evidence="2" id="KW-1185">Reference proteome</keyword>
<accession>A0A839R0A3</accession>